<dbReference type="eggNOG" id="ENOG502QT83">
    <property type="taxonomic scope" value="Eukaryota"/>
</dbReference>
<protein>
    <recommendedName>
        <fullName evidence="3">DUF4371 domain-containing protein</fullName>
    </recommendedName>
</protein>
<dbReference type="GeneTree" id="ENSGT00950000182812"/>
<dbReference type="Ensembl" id="ENSLACT00000002349.1">
    <property type="protein sequence ID" value="ENSLACP00000002331.1"/>
    <property type="gene ID" value="ENSLACG00000002082.1"/>
</dbReference>
<proteinExistence type="predicted"/>
<evidence type="ECO:0008006" key="3">
    <source>
        <dbReference type="Google" id="ProtNLM"/>
    </source>
</evidence>
<dbReference type="Proteomes" id="UP000008672">
    <property type="component" value="Unassembled WGS sequence"/>
</dbReference>
<reference evidence="2" key="1">
    <citation type="submission" date="2011-08" db="EMBL/GenBank/DDBJ databases">
        <title>The draft genome of Latimeria chalumnae.</title>
        <authorList>
            <person name="Di Palma F."/>
            <person name="Alfoldi J."/>
            <person name="Johnson J."/>
            <person name="Berlin A."/>
            <person name="Gnerre S."/>
            <person name="Jaffe D."/>
            <person name="MacCallum I."/>
            <person name="Young S."/>
            <person name="Walker B.J."/>
            <person name="Lander E."/>
            <person name="Lindblad-Toh K."/>
        </authorList>
    </citation>
    <scope>NUCLEOTIDE SEQUENCE [LARGE SCALE GENOMIC DNA]</scope>
    <source>
        <strain evidence="2">Wild caught</strain>
    </source>
</reference>
<dbReference type="HOGENOM" id="CLU_021316_3_0_1"/>
<dbReference type="PANTHER" id="PTHR45913">
    <property type="entry name" value="EPM2A-INTERACTING PROTEIN 1"/>
    <property type="match status" value="1"/>
</dbReference>
<dbReference type="PANTHER" id="PTHR45913:SF21">
    <property type="entry name" value="DUF4371 DOMAIN-CONTAINING PROTEIN"/>
    <property type="match status" value="1"/>
</dbReference>
<reference evidence="1" key="3">
    <citation type="submission" date="2025-09" db="UniProtKB">
        <authorList>
            <consortium name="Ensembl"/>
        </authorList>
    </citation>
    <scope>IDENTIFICATION</scope>
</reference>
<dbReference type="OMA" id="LEWHIAV"/>
<dbReference type="EMBL" id="AFYH01124772">
    <property type="status" value="NOT_ANNOTATED_CDS"/>
    <property type="molecule type" value="Genomic_DNA"/>
</dbReference>
<evidence type="ECO:0000313" key="2">
    <source>
        <dbReference type="Proteomes" id="UP000008672"/>
    </source>
</evidence>
<reference evidence="1" key="2">
    <citation type="submission" date="2025-08" db="UniProtKB">
        <authorList>
            <consortium name="Ensembl"/>
        </authorList>
    </citation>
    <scope>IDENTIFICATION</scope>
</reference>
<dbReference type="AlphaFoldDB" id="H2ZY60"/>
<organism evidence="1 2">
    <name type="scientific">Latimeria chalumnae</name>
    <name type="common">Coelacanth</name>
    <dbReference type="NCBI Taxonomy" id="7897"/>
    <lineage>
        <taxon>Eukaryota</taxon>
        <taxon>Metazoa</taxon>
        <taxon>Chordata</taxon>
        <taxon>Craniata</taxon>
        <taxon>Vertebrata</taxon>
        <taxon>Euteleostomi</taxon>
        <taxon>Coelacanthiformes</taxon>
        <taxon>Coelacanthidae</taxon>
        <taxon>Latimeria</taxon>
    </lineage>
</organism>
<keyword evidence="2" id="KW-1185">Reference proteome</keyword>
<dbReference type="InParanoid" id="H2ZY60"/>
<evidence type="ECO:0000313" key="1">
    <source>
        <dbReference type="Ensembl" id="ENSLACP00000002331.1"/>
    </source>
</evidence>
<name>H2ZY60_LATCH</name>
<sequence length="325" mass="37266">ETSMKPVYLICQQTGSVFKCSNLEWHIAVHAGFSEKHPPGNNLRKNKIEQLAASFKSQQKILQNSSSVAECLTEASFEIAWILACHKKAFIEAEIVKECFLASVEILYADFNNKNAILKRIKGLQLSDTTVMRRVEKIRKDIRQQLIADLSAAPYFSLALDESTDISDVFTIVVWICFPKEELFCEELLCLIPMKTQTKGEDIFTFSIFFSENNLEWKKLISMYTDGAPSMRGKEKGLLGLMRKREGISKFIMFHCVIYQEALVSKLKNGELQIVIQLVVKVVNLIVSRALNHRQFQVFTYTCESTFSTMNIVKRKQRNKLTNEH</sequence>
<accession>H2ZY60</accession>